<comment type="caution">
    <text evidence="15">The sequence shown here is derived from an EMBL/GenBank/DDBJ whole genome shotgun (WGS) entry which is preliminary data.</text>
</comment>
<evidence type="ECO:0000256" key="11">
    <source>
        <dbReference type="ARBA" id="ARBA00038905"/>
    </source>
</evidence>
<keyword evidence="8" id="KW-0460">Magnesium</keyword>
<dbReference type="GO" id="GO:0044716">
    <property type="term" value="F:8-oxo-GDP phosphatase activity"/>
    <property type="evidence" value="ECO:0007669"/>
    <property type="project" value="TreeGrafter"/>
</dbReference>
<proteinExistence type="inferred from homology"/>
<dbReference type="PANTHER" id="PTHR47707:SF1">
    <property type="entry name" value="NUDIX HYDROLASE FAMILY PROTEIN"/>
    <property type="match status" value="1"/>
</dbReference>
<accession>A0A930Y7U0</accession>
<dbReference type="AlphaFoldDB" id="A0A930Y7U0"/>
<dbReference type="GO" id="GO:0006260">
    <property type="term" value="P:DNA replication"/>
    <property type="evidence" value="ECO:0007669"/>
    <property type="project" value="UniProtKB-KW"/>
</dbReference>
<evidence type="ECO:0000313" key="15">
    <source>
        <dbReference type="EMBL" id="MBF4162397.1"/>
    </source>
</evidence>
<protein>
    <recommendedName>
        <fullName evidence="11">8-oxo-dGTP diphosphatase</fullName>
        <ecNumber evidence="11">3.6.1.55</ecNumber>
    </recommendedName>
</protein>
<evidence type="ECO:0000256" key="4">
    <source>
        <dbReference type="ARBA" id="ARBA00022705"/>
    </source>
</evidence>
<keyword evidence="16" id="KW-1185">Reference proteome</keyword>
<evidence type="ECO:0000256" key="2">
    <source>
        <dbReference type="ARBA" id="ARBA00005582"/>
    </source>
</evidence>
<dbReference type="InterPro" id="IPR020084">
    <property type="entry name" value="NUDIX_hydrolase_CS"/>
</dbReference>
<dbReference type="GO" id="GO:0044715">
    <property type="term" value="F:8-oxo-dGDP phosphatase activity"/>
    <property type="evidence" value="ECO:0007669"/>
    <property type="project" value="TreeGrafter"/>
</dbReference>
<dbReference type="Proteomes" id="UP000656804">
    <property type="component" value="Unassembled WGS sequence"/>
</dbReference>
<keyword evidence="7 12" id="KW-0378">Hydrolase</keyword>
<organism evidence="15 16">
    <name type="scientific">Nocardioides acrostichi</name>
    <dbReference type="NCBI Taxonomy" id="2784339"/>
    <lineage>
        <taxon>Bacteria</taxon>
        <taxon>Bacillati</taxon>
        <taxon>Actinomycetota</taxon>
        <taxon>Actinomycetes</taxon>
        <taxon>Propionibacteriales</taxon>
        <taxon>Nocardioidaceae</taxon>
        <taxon>Nocardioides</taxon>
    </lineage>
</organism>
<dbReference type="CDD" id="cd03425">
    <property type="entry name" value="NUDIX_MutT_NudA_like"/>
    <property type="match status" value="1"/>
</dbReference>
<evidence type="ECO:0000256" key="7">
    <source>
        <dbReference type="ARBA" id="ARBA00022801"/>
    </source>
</evidence>
<dbReference type="EMBL" id="JADIVZ010000005">
    <property type="protein sequence ID" value="MBF4162397.1"/>
    <property type="molecule type" value="Genomic_DNA"/>
</dbReference>
<gene>
    <name evidence="15" type="ORF">ISG29_11910</name>
</gene>
<dbReference type="InterPro" id="IPR047127">
    <property type="entry name" value="MutT-like"/>
</dbReference>
<keyword evidence="6" id="KW-0227">DNA damage</keyword>
<dbReference type="Gene3D" id="3.90.79.10">
    <property type="entry name" value="Nucleoside Triphosphate Pyrophosphohydrolase"/>
    <property type="match status" value="1"/>
</dbReference>
<feature type="region of interest" description="Disordered" evidence="13">
    <location>
        <begin position="206"/>
        <end position="241"/>
    </location>
</feature>
<evidence type="ECO:0000256" key="5">
    <source>
        <dbReference type="ARBA" id="ARBA00022723"/>
    </source>
</evidence>
<evidence type="ECO:0000256" key="6">
    <source>
        <dbReference type="ARBA" id="ARBA00022763"/>
    </source>
</evidence>
<feature type="domain" description="Nudix hydrolase" evidence="14">
    <location>
        <begin position="1"/>
        <end position="130"/>
    </location>
</feature>
<sequence length="241" mass="26110">MGTTVVGAAIVRGGRVLAARRTDPPNTAGRWELPGGKVEPGETASGAIVRELAEELGVEVEVTGWLATRGSIERADDGAWVLRIATVRLVGDAEPQPAEHDALVWLGSDELDSVDWLDSDRVFLPELDHLLRGLGGAFRRLVLFEADDAREVVRRLRVDGYDAAIARERLAGEDDDEDHPWAVLTDAPSFLAEMLADEFDGWLDERLDDGRSERGAPGTPAAPQPLPSAPKRIKRPDGDPS</sequence>
<dbReference type="Pfam" id="PF00293">
    <property type="entry name" value="NUDIX"/>
    <property type="match status" value="1"/>
</dbReference>
<dbReference type="InterPro" id="IPR000086">
    <property type="entry name" value="NUDIX_hydrolase_dom"/>
</dbReference>
<evidence type="ECO:0000256" key="1">
    <source>
        <dbReference type="ARBA" id="ARBA00001946"/>
    </source>
</evidence>
<dbReference type="InterPro" id="IPR015797">
    <property type="entry name" value="NUDIX_hydrolase-like_dom_sf"/>
</dbReference>
<comment type="catalytic activity">
    <reaction evidence="10">
        <text>8-oxo-dGTP + H2O = 8-oxo-dGMP + diphosphate + H(+)</text>
        <dbReference type="Rhea" id="RHEA:31575"/>
        <dbReference type="ChEBI" id="CHEBI:15377"/>
        <dbReference type="ChEBI" id="CHEBI:15378"/>
        <dbReference type="ChEBI" id="CHEBI:33019"/>
        <dbReference type="ChEBI" id="CHEBI:63224"/>
        <dbReference type="ChEBI" id="CHEBI:77896"/>
        <dbReference type="EC" id="3.6.1.55"/>
    </reaction>
</comment>
<evidence type="ECO:0000256" key="10">
    <source>
        <dbReference type="ARBA" id="ARBA00035861"/>
    </source>
</evidence>
<reference evidence="15" key="1">
    <citation type="submission" date="2020-11" db="EMBL/GenBank/DDBJ databases">
        <title>Nocardioides sp. CBS4Y-1, whole genome shotgun sequence.</title>
        <authorList>
            <person name="Tuo L."/>
        </authorList>
    </citation>
    <scope>NUCLEOTIDE SEQUENCE</scope>
    <source>
        <strain evidence="15">CBS4Y-1</strain>
    </source>
</reference>
<dbReference type="PROSITE" id="PS51462">
    <property type="entry name" value="NUDIX"/>
    <property type="match status" value="1"/>
</dbReference>
<keyword evidence="3" id="KW-0515">Mutator protein</keyword>
<dbReference type="GO" id="GO:0006281">
    <property type="term" value="P:DNA repair"/>
    <property type="evidence" value="ECO:0007669"/>
    <property type="project" value="UniProtKB-KW"/>
</dbReference>
<dbReference type="InterPro" id="IPR020476">
    <property type="entry name" value="Nudix_hydrolase"/>
</dbReference>
<dbReference type="GO" id="GO:0008413">
    <property type="term" value="F:8-oxo-7,8-dihydroguanosine triphosphate pyrophosphatase activity"/>
    <property type="evidence" value="ECO:0007669"/>
    <property type="project" value="TreeGrafter"/>
</dbReference>
<dbReference type="GO" id="GO:0046872">
    <property type="term" value="F:metal ion binding"/>
    <property type="evidence" value="ECO:0007669"/>
    <property type="project" value="UniProtKB-KW"/>
</dbReference>
<dbReference type="PANTHER" id="PTHR47707">
    <property type="entry name" value="8-OXO-DGTP DIPHOSPHATASE"/>
    <property type="match status" value="1"/>
</dbReference>
<evidence type="ECO:0000256" key="3">
    <source>
        <dbReference type="ARBA" id="ARBA00022457"/>
    </source>
</evidence>
<comment type="similarity">
    <text evidence="2 12">Belongs to the Nudix hydrolase family.</text>
</comment>
<evidence type="ECO:0000256" key="12">
    <source>
        <dbReference type="RuleBase" id="RU003476"/>
    </source>
</evidence>
<comment type="cofactor">
    <cofactor evidence="1">
        <name>Mg(2+)</name>
        <dbReference type="ChEBI" id="CHEBI:18420"/>
    </cofactor>
</comment>
<evidence type="ECO:0000256" key="9">
    <source>
        <dbReference type="ARBA" id="ARBA00023204"/>
    </source>
</evidence>
<dbReference type="PRINTS" id="PR00502">
    <property type="entry name" value="NUDIXFAMILY"/>
</dbReference>
<keyword evidence="5" id="KW-0479">Metal-binding</keyword>
<dbReference type="PROSITE" id="PS00893">
    <property type="entry name" value="NUDIX_BOX"/>
    <property type="match status" value="1"/>
</dbReference>
<evidence type="ECO:0000259" key="14">
    <source>
        <dbReference type="PROSITE" id="PS51462"/>
    </source>
</evidence>
<dbReference type="EC" id="3.6.1.55" evidence="11"/>
<name>A0A930Y7U0_9ACTN</name>
<dbReference type="SUPFAM" id="SSF55811">
    <property type="entry name" value="Nudix"/>
    <property type="match status" value="1"/>
</dbReference>
<evidence type="ECO:0000313" key="16">
    <source>
        <dbReference type="Proteomes" id="UP000656804"/>
    </source>
</evidence>
<evidence type="ECO:0000256" key="8">
    <source>
        <dbReference type="ARBA" id="ARBA00022842"/>
    </source>
</evidence>
<keyword evidence="4" id="KW-0235">DNA replication</keyword>
<dbReference type="GO" id="GO:0035539">
    <property type="term" value="F:8-oxo-7,8-dihydrodeoxyguanosine triphosphate pyrophosphatase activity"/>
    <property type="evidence" value="ECO:0007669"/>
    <property type="project" value="UniProtKB-EC"/>
</dbReference>
<dbReference type="RefSeq" id="WP_194503657.1">
    <property type="nucleotide sequence ID" value="NZ_JADIVZ010000005.1"/>
</dbReference>
<evidence type="ECO:0000256" key="13">
    <source>
        <dbReference type="SAM" id="MobiDB-lite"/>
    </source>
</evidence>
<keyword evidence="9" id="KW-0234">DNA repair</keyword>